<dbReference type="InterPro" id="IPR022653">
    <property type="entry name" value="De-COase2_pyr-phos_BS"/>
</dbReference>
<name>A0A4U3MH04_9ACTN</name>
<proteinExistence type="inferred from homology"/>
<evidence type="ECO:0000256" key="4">
    <source>
        <dbReference type="ARBA" id="ARBA00023154"/>
    </source>
</evidence>
<comment type="function">
    <text evidence="6">Specifically catalyzes the decarboxylation of meso-diaminopimelate (meso-DAP) to L-lysine.</text>
</comment>
<evidence type="ECO:0000313" key="11">
    <source>
        <dbReference type="EMBL" id="TKK88090.1"/>
    </source>
</evidence>
<feature type="binding site" evidence="6">
    <location>
        <position position="301"/>
    </location>
    <ligand>
        <name>substrate</name>
    </ligand>
</feature>
<dbReference type="FunFam" id="3.20.20.10:FF:000003">
    <property type="entry name" value="Diaminopimelate decarboxylase"/>
    <property type="match status" value="1"/>
</dbReference>
<dbReference type="GO" id="GO:0009089">
    <property type="term" value="P:lysine biosynthetic process via diaminopimelate"/>
    <property type="evidence" value="ECO:0007669"/>
    <property type="project" value="UniProtKB-UniRule"/>
</dbReference>
<evidence type="ECO:0000256" key="2">
    <source>
        <dbReference type="ARBA" id="ARBA00022793"/>
    </source>
</evidence>
<dbReference type="Proteomes" id="UP000308705">
    <property type="component" value="Unassembled WGS sequence"/>
</dbReference>
<dbReference type="InterPro" id="IPR009006">
    <property type="entry name" value="Ala_racemase/Decarboxylase_C"/>
</dbReference>
<feature type="active site" description="Proton donor" evidence="8">
    <location>
        <position position="328"/>
    </location>
</feature>
<evidence type="ECO:0000256" key="6">
    <source>
        <dbReference type="HAMAP-Rule" id="MF_02120"/>
    </source>
</evidence>
<dbReference type="PRINTS" id="PR01179">
    <property type="entry name" value="ODADCRBXLASE"/>
</dbReference>
<dbReference type="SUPFAM" id="SSF51419">
    <property type="entry name" value="PLP-binding barrel"/>
    <property type="match status" value="1"/>
</dbReference>
<evidence type="ECO:0000259" key="10">
    <source>
        <dbReference type="Pfam" id="PF02784"/>
    </source>
</evidence>
<dbReference type="InterPro" id="IPR022644">
    <property type="entry name" value="De-COase2_N"/>
</dbReference>
<dbReference type="HAMAP" id="MF_02120">
    <property type="entry name" value="LysA"/>
    <property type="match status" value="1"/>
</dbReference>
<evidence type="ECO:0000256" key="1">
    <source>
        <dbReference type="ARBA" id="ARBA00001933"/>
    </source>
</evidence>
<dbReference type="InterPro" id="IPR000183">
    <property type="entry name" value="Orn/DAP/Arg_de-COase"/>
</dbReference>
<feature type="binding site" evidence="6">
    <location>
        <position position="305"/>
    </location>
    <ligand>
        <name>substrate</name>
    </ligand>
</feature>
<dbReference type="PANTHER" id="PTHR43727">
    <property type="entry name" value="DIAMINOPIMELATE DECARBOXYLASE"/>
    <property type="match status" value="1"/>
</dbReference>
<keyword evidence="3 6" id="KW-0663">Pyridoxal phosphate</keyword>
<evidence type="ECO:0000256" key="5">
    <source>
        <dbReference type="ARBA" id="ARBA00023239"/>
    </source>
</evidence>
<reference evidence="11 12" key="1">
    <citation type="submission" date="2019-04" db="EMBL/GenBank/DDBJ databases">
        <title>Herbidospora sp. NEAU-GS14.nov., a novel actinomycete isolated from soil.</title>
        <authorList>
            <person name="Han L."/>
        </authorList>
    </citation>
    <scope>NUCLEOTIDE SEQUENCE [LARGE SCALE GENOMIC DNA]</scope>
    <source>
        <strain evidence="11 12">NEAU-GS14</strain>
    </source>
</reference>
<dbReference type="GO" id="GO:0008836">
    <property type="term" value="F:diaminopimelate decarboxylase activity"/>
    <property type="evidence" value="ECO:0007669"/>
    <property type="project" value="UniProtKB-UniRule"/>
</dbReference>
<keyword evidence="5 6" id="KW-0456">Lyase</keyword>
<dbReference type="Gene3D" id="3.20.20.10">
    <property type="entry name" value="Alanine racemase"/>
    <property type="match status" value="1"/>
</dbReference>
<dbReference type="EC" id="4.1.1.20" evidence="6 7"/>
<dbReference type="OrthoDB" id="9802241at2"/>
<evidence type="ECO:0000256" key="8">
    <source>
        <dbReference type="PIRSR" id="PIRSR600183-50"/>
    </source>
</evidence>
<dbReference type="PANTHER" id="PTHR43727:SF2">
    <property type="entry name" value="GROUP IV DECARBOXYLASE"/>
    <property type="match status" value="1"/>
</dbReference>
<dbReference type="PROSITE" id="PS00878">
    <property type="entry name" value="ODR_DC_2_1"/>
    <property type="match status" value="1"/>
</dbReference>
<comment type="caution">
    <text evidence="11">The sequence shown here is derived from an EMBL/GenBank/DDBJ whole genome shotgun (WGS) entry which is preliminary data.</text>
</comment>
<feature type="binding site" evidence="6">
    <location>
        <position position="357"/>
    </location>
    <ligand>
        <name>pyridoxal 5'-phosphate</name>
        <dbReference type="ChEBI" id="CHEBI:597326"/>
    </ligand>
</feature>
<sequence length="400" mass="42466">MDLADIARRFGTPAYVVDEDAVRARCRDYLAALPSVTVAYAGKAFLTQAMASWVAEEGLSLDVCSGGELTLARSVGFPESRIIFHGNAKTPAELRDAVGVGRVVIDNVAEIHRLAALVPVGLRQDVYLRVTPGIEAGGHAAIRTGSEGQKFGIPLTELSDAVGRVLSQPELRLAGLHCHIGSQITSVAPFEEAAKVMVDQLAMVRERFATTVPELDLGGGHGVAYLDDEHGLDLGHFGTAVPKVVAERCRRLRVPEPRLVVEPGRAVVAAAGVTLYRVISVKRQGGRTFVAVDGGMSDNPRPALYGARYSVAVPGRSGEPVTIVGRHCEAGDVIAENVAAGDARPGDLVVVRVTGAYHHAMGSSYNLTCRPPVVAVRGGTARLIVRREEPADLMRRDVGR</sequence>
<feature type="binding site" evidence="6">
    <location>
        <position position="357"/>
    </location>
    <ligand>
        <name>substrate</name>
    </ligand>
</feature>
<feature type="binding site" evidence="6">
    <location>
        <begin position="262"/>
        <end position="265"/>
    </location>
    <ligand>
        <name>pyridoxal 5'-phosphate</name>
        <dbReference type="ChEBI" id="CHEBI:597326"/>
    </ligand>
</feature>
<evidence type="ECO:0000256" key="7">
    <source>
        <dbReference type="NCBIfam" id="TIGR01048"/>
    </source>
</evidence>
<dbReference type="RefSeq" id="WP_137247547.1">
    <property type="nucleotide sequence ID" value="NZ_SZQA01000012.1"/>
</dbReference>
<comment type="similarity">
    <text evidence="6">Belongs to the Orn/Lys/Arg decarboxylase class-II family. LysA subfamily.</text>
</comment>
<evidence type="ECO:0000256" key="9">
    <source>
        <dbReference type="RuleBase" id="RU003738"/>
    </source>
</evidence>
<feature type="modified residue" description="N6-(pyridoxal phosphate)lysine" evidence="6 8">
    <location>
        <position position="43"/>
    </location>
</feature>
<feature type="domain" description="Orn/DAP/Arg decarboxylase 2 N-terminal" evidence="10">
    <location>
        <begin position="20"/>
        <end position="269"/>
    </location>
</feature>
<dbReference type="AlphaFoldDB" id="A0A4U3MH04"/>
<dbReference type="UniPathway" id="UPA00034">
    <property type="reaction ID" value="UER00027"/>
</dbReference>
<feature type="binding site" evidence="6">
    <location>
        <position position="265"/>
    </location>
    <ligand>
        <name>substrate</name>
    </ligand>
</feature>
<organism evidence="11 12">
    <name type="scientific">Herbidospora galbida</name>
    <dbReference type="NCBI Taxonomy" id="2575442"/>
    <lineage>
        <taxon>Bacteria</taxon>
        <taxon>Bacillati</taxon>
        <taxon>Actinomycetota</taxon>
        <taxon>Actinomycetes</taxon>
        <taxon>Streptosporangiales</taxon>
        <taxon>Streptosporangiaceae</taxon>
        <taxon>Herbidospora</taxon>
    </lineage>
</organism>
<evidence type="ECO:0000256" key="3">
    <source>
        <dbReference type="ARBA" id="ARBA00022898"/>
    </source>
</evidence>
<keyword evidence="4 6" id="KW-0457">Lysine biosynthesis</keyword>
<dbReference type="SUPFAM" id="SSF50621">
    <property type="entry name" value="Alanine racemase C-terminal domain-like"/>
    <property type="match status" value="1"/>
</dbReference>
<dbReference type="InterPro" id="IPR029066">
    <property type="entry name" value="PLP-binding_barrel"/>
</dbReference>
<comment type="catalytic activity">
    <reaction evidence="6 9">
        <text>meso-2,6-diaminopimelate + H(+) = L-lysine + CO2</text>
        <dbReference type="Rhea" id="RHEA:15101"/>
        <dbReference type="ChEBI" id="CHEBI:15378"/>
        <dbReference type="ChEBI" id="CHEBI:16526"/>
        <dbReference type="ChEBI" id="CHEBI:32551"/>
        <dbReference type="ChEBI" id="CHEBI:57791"/>
        <dbReference type="EC" id="4.1.1.20"/>
    </reaction>
</comment>
<dbReference type="Pfam" id="PF02784">
    <property type="entry name" value="Orn_Arg_deC_N"/>
    <property type="match status" value="1"/>
</dbReference>
<dbReference type="CDD" id="cd06828">
    <property type="entry name" value="PLPDE_III_DapDC"/>
    <property type="match status" value="1"/>
</dbReference>
<dbReference type="EMBL" id="SZQA01000012">
    <property type="protein sequence ID" value="TKK88090.1"/>
    <property type="molecule type" value="Genomic_DNA"/>
</dbReference>
<comment type="cofactor">
    <cofactor evidence="1 6 8 9">
        <name>pyridoxal 5'-phosphate</name>
        <dbReference type="ChEBI" id="CHEBI:597326"/>
    </cofactor>
</comment>
<comment type="subunit">
    <text evidence="6">Homodimer.</text>
</comment>
<keyword evidence="6" id="KW-0028">Amino-acid biosynthesis</keyword>
<protein>
    <recommendedName>
        <fullName evidence="6 7">Diaminopimelate decarboxylase</fullName>
        <shortName evidence="6">DAP decarboxylase</shortName>
        <shortName evidence="6">DAPDC</shortName>
        <ecNumber evidence="6 7">4.1.1.20</ecNumber>
    </recommendedName>
</protein>
<keyword evidence="2 6" id="KW-0210">Decarboxylase</keyword>
<keyword evidence="12" id="KW-1185">Reference proteome</keyword>
<dbReference type="NCBIfam" id="TIGR01048">
    <property type="entry name" value="lysA"/>
    <property type="match status" value="1"/>
</dbReference>
<comment type="pathway">
    <text evidence="6 9">Amino-acid biosynthesis; L-lysine biosynthesis via DAP pathway; L-lysine from DL-2,6-diaminopimelate: step 1/1.</text>
</comment>
<gene>
    <name evidence="6 11" type="primary">lysA</name>
    <name evidence="11" type="ORF">FDA94_14280</name>
</gene>
<dbReference type="InterPro" id="IPR002986">
    <property type="entry name" value="DAP_deCOOHase_LysA"/>
</dbReference>
<accession>A0A4U3MH04</accession>
<evidence type="ECO:0000313" key="12">
    <source>
        <dbReference type="Proteomes" id="UP000308705"/>
    </source>
</evidence>
<feature type="binding site" evidence="6">
    <location>
        <position position="329"/>
    </location>
    <ligand>
        <name>substrate</name>
    </ligand>
</feature>
<dbReference type="GO" id="GO:0030170">
    <property type="term" value="F:pyridoxal phosphate binding"/>
    <property type="evidence" value="ECO:0007669"/>
    <property type="project" value="UniProtKB-UniRule"/>
</dbReference>
<dbReference type="PRINTS" id="PR01181">
    <property type="entry name" value="DAPDCRBXLASE"/>
</dbReference>
<dbReference type="Gene3D" id="2.40.37.10">
    <property type="entry name" value="Lyase, Ornithine Decarboxylase, Chain A, domain 1"/>
    <property type="match status" value="1"/>
</dbReference>
<feature type="binding site" evidence="6">
    <location>
        <position position="220"/>
    </location>
    <ligand>
        <name>pyridoxal 5'-phosphate</name>
        <dbReference type="ChEBI" id="CHEBI:597326"/>
    </ligand>
</feature>